<evidence type="ECO:0000256" key="9">
    <source>
        <dbReference type="SAM" id="Phobius"/>
    </source>
</evidence>
<evidence type="ECO:0000256" key="4">
    <source>
        <dbReference type="ARBA" id="ARBA00022967"/>
    </source>
</evidence>
<feature type="transmembrane region" description="Helical" evidence="9">
    <location>
        <begin position="172"/>
        <end position="191"/>
    </location>
</feature>
<gene>
    <name evidence="12" type="ordered locus">Acid345_1304</name>
</gene>
<protein>
    <submittedName>
        <fullName evidence="12">NADH dehydrogenase subunit M</fullName>
        <ecNumber evidence="12">1.6.5.3</ecNumber>
    </submittedName>
</protein>
<evidence type="ECO:0000256" key="5">
    <source>
        <dbReference type="ARBA" id="ARBA00022989"/>
    </source>
</evidence>
<feature type="transmembrane region" description="Helical" evidence="9">
    <location>
        <begin position="373"/>
        <end position="397"/>
    </location>
</feature>
<organism evidence="12 13">
    <name type="scientific">Koribacter versatilis (strain Ellin345)</name>
    <dbReference type="NCBI Taxonomy" id="204669"/>
    <lineage>
        <taxon>Bacteria</taxon>
        <taxon>Pseudomonadati</taxon>
        <taxon>Acidobacteriota</taxon>
        <taxon>Terriglobia</taxon>
        <taxon>Terriglobales</taxon>
        <taxon>Candidatus Korobacteraceae</taxon>
        <taxon>Candidatus Korobacter</taxon>
    </lineage>
</organism>
<proteinExistence type="inferred from homology"/>
<dbReference type="EMBL" id="CP000360">
    <property type="protein sequence ID" value="ABF40306.1"/>
    <property type="molecule type" value="Genomic_DNA"/>
</dbReference>
<evidence type="ECO:0000256" key="8">
    <source>
        <dbReference type="RuleBase" id="RU000320"/>
    </source>
</evidence>
<dbReference type="Pfam" id="PF00361">
    <property type="entry name" value="Proton_antipo_M"/>
    <property type="match status" value="1"/>
</dbReference>
<keyword evidence="6" id="KW-0520">NAD</keyword>
<feature type="transmembrane region" description="Helical" evidence="9">
    <location>
        <begin position="119"/>
        <end position="137"/>
    </location>
</feature>
<evidence type="ECO:0000313" key="12">
    <source>
        <dbReference type="EMBL" id="ABF40306.1"/>
    </source>
</evidence>
<dbReference type="InterPro" id="IPR010227">
    <property type="entry name" value="NADH_Q_OxRdtase_chainM/4"/>
</dbReference>
<dbReference type="EnsemblBacteria" id="ABF40306">
    <property type="protein sequence ID" value="ABF40306"/>
    <property type="gene ID" value="Acid345_1304"/>
</dbReference>
<dbReference type="RefSeq" id="WP_011522108.1">
    <property type="nucleotide sequence ID" value="NC_008009.1"/>
</dbReference>
<feature type="transmembrane region" description="Helical" evidence="9">
    <location>
        <begin position="340"/>
        <end position="361"/>
    </location>
</feature>
<name>Q1IS44_KORVE</name>
<accession>Q1IS44</accession>
<evidence type="ECO:0000256" key="2">
    <source>
        <dbReference type="ARBA" id="ARBA00009025"/>
    </source>
</evidence>
<dbReference type="PANTHER" id="PTHR43507:SF1">
    <property type="entry name" value="NADH-UBIQUINONE OXIDOREDUCTASE CHAIN 4"/>
    <property type="match status" value="1"/>
</dbReference>
<dbReference type="GO" id="GO:0008137">
    <property type="term" value="F:NADH dehydrogenase (ubiquinone) activity"/>
    <property type="evidence" value="ECO:0007669"/>
    <property type="project" value="InterPro"/>
</dbReference>
<dbReference type="Proteomes" id="UP000002432">
    <property type="component" value="Chromosome"/>
</dbReference>
<feature type="transmembrane region" description="Helical" evidence="9">
    <location>
        <begin position="463"/>
        <end position="483"/>
    </location>
</feature>
<evidence type="ECO:0000256" key="6">
    <source>
        <dbReference type="ARBA" id="ARBA00023027"/>
    </source>
</evidence>
<evidence type="ECO:0000256" key="1">
    <source>
        <dbReference type="ARBA" id="ARBA00004127"/>
    </source>
</evidence>
<dbReference type="AlphaFoldDB" id="Q1IS44"/>
<feature type="transmembrane region" description="Helical" evidence="9">
    <location>
        <begin position="254"/>
        <end position="274"/>
    </location>
</feature>
<dbReference type="GO" id="GO:0003954">
    <property type="term" value="F:NADH dehydrogenase activity"/>
    <property type="evidence" value="ECO:0007669"/>
    <property type="project" value="TreeGrafter"/>
</dbReference>
<feature type="transmembrane region" description="Helical" evidence="9">
    <location>
        <begin position="12"/>
        <end position="30"/>
    </location>
</feature>
<comment type="similarity">
    <text evidence="2">Belongs to the complex I subunit 4 family.</text>
</comment>
<evidence type="ECO:0000259" key="10">
    <source>
        <dbReference type="Pfam" id="PF00361"/>
    </source>
</evidence>
<dbReference type="NCBIfam" id="TIGR01972">
    <property type="entry name" value="NDH_I_M"/>
    <property type="match status" value="1"/>
</dbReference>
<keyword evidence="7 9" id="KW-0472">Membrane</keyword>
<keyword evidence="12" id="KW-0560">Oxidoreductase</keyword>
<dbReference type="PRINTS" id="PR01437">
    <property type="entry name" value="NUOXDRDTASE4"/>
</dbReference>
<dbReference type="HOGENOM" id="CLU_007100_4_4_0"/>
<dbReference type="STRING" id="204669.Acid345_1304"/>
<dbReference type="GO" id="GO:0015990">
    <property type="term" value="P:electron transport coupled proton transport"/>
    <property type="evidence" value="ECO:0007669"/>
    <property type="project" value="TreeGrafter"/>
</dbReference>
<evidence type="ECO:0000256" key="7">
    <source>
        <dbReference type="ARBA" id="ARBA00023136"/>
    </source>
</evidence>
<feature type="transmembrane region" description="Helical" evidence="9">
    <location>
        <begin position="37"/>
        <end position="57"/>
    </location>
</feature>
<keyword evidence="5 9" id="KW-1133">Transmembrane helix</keyword>
<feature type="transmembrane region" description="Helical" evidence="9">
    <location>
        <begin position="143"/>
        <end position="160"/>
    </location>
</feature>
<keyword evidence="13" id="KW-1185">Reference proteome</keyword>
<evidence type="ECO:0000313" key="13">
    <source>
        <dbReference type="Proteomes" id="UP000002432"/>
    </source>
</evidence>
<comment type="subcellular location">
    <subcellularLocation>
        <location evidence="1">Endomembrane system</location>
        <topology evidence="1">Multi-pass membrane protein</topology>
    </subcellularLocation>
    <subcellularLocation>
        <location evidence="8">Membrane</location>
        <topology evidence="8">Multi-pass membrane protein</topology>
    </subcellularLocation>
</comment>
<feature type="transmembrane region" description="Helical" evidence="9">
    <location>
        <begin position="286"/>
        <end position="305"/>
    </location>
</feature>
<feature type="transmembrane region" description="Helical" evidence="9">
    <location>
        <begin position="220"/>
        <end position="242"/>
    </location>
</feature>
<feature type="domain" description="NADH:ubiquinone oxidoreductase chain 4 N-terminal" evidence="11">
    <location>
        <begin position="76"/>
        <end position="130"/>
    </location>
</feature>
<dbReference type="GO" id="GO:0048039">
    <property type="term" value="F:ubiquinone binding"/>
    <property type="evidence" value="ECO:0007669"/>
    <property type="project" value="TreeGrafter"/>
</dbReference>
<evidence type="ECO:0000259" key="11">
    <source>
        <dbReference type="Pfam" id="PF01059"/>
    </source>
</evidence>
<dbReference type="Pfam" id="PF01059">
    <property type="entry name" value="Oxidored_q5_N"/>
    <property type="match status" value="1"/>
</dbReference>
<dbReference type="InterPro" id="IPR001750">
    <property type="entry name" value="ND/Mrp_TM"/>
</dbReference>
<dbReference type="InterPro" id="IPR003918">
    <property type="entry name" value="NADH_UbQ_OxRdtase"/>
</dbReference>
<dbReference type="KEGG" id="aba:Acid345_1304"/>
<dbReference type="GO" id="GO:0016020">
    <property type="term" value="C:membrane"/>
    <property type="evidence" value="ECO:0007669"/>
    <property type="project" value="UniProtKB-SubCell"/>
</dbReference>
<dbReference type="GO" id="GO:0012505">
    <property type="term" value="C:endomembrane system"/>
    <property type="evidence" value="ECO:0007669"/>
    <property type="project" value="UniProtKB-SubCell"/>
</dbReference>
<dbReference type="EC" id="1.6.5.3" evidence="12"/>
<dbReference type="InterPro" id="IPR000260">
    <property type="entry name" value="NADH4_N"/>
</dbReference>
<feature type="domain" description="NADH:quinone oxidoreductase/Mrp antiporter transmembrane" evidence="10">
    <location>
        <begin position="136"/>
        <end position="424"/>
    </location>
</feature>
<dbReference type="GO" id="GO:0042773">
    <property type="term" value="P:ATP synthesis coupled electron transport"/>
    <property type="evidence" value="ECO:0007669"/>
    <property type="project" value="InterPro"/>
</dbReference>
<feature type="transmembrane region" description="Helical" evidence="9">
    <location>
        <begin position="417"/>
        <end position="438"/>
    </location>
</feature>
<sequence length="521" mass="57961">MNHLVDLANDHILTLVTFLPGLGAVLLLFFPRRDRDIRWFALLISLLTFIASLHLPWHFDYSKGGFQYELNVPWITTPNIHYHLGADGISIWLVVLTTFLVPLSVLISWTSIKERVKEFFILMLILETAMLGVFVSLDLFQFYFFWEATLIPMALLIGIYGHERRIYAAVKFFMYTMVASVFMLAAMLWLYSKTGSFDFVEIQQAIQLGNVSGFSHAQQWLFLGFFIAFAVKVPLFPFHTWLPDAHVEAPTAGSVLLAGVLLKMGTYGLLRFNLGLFPEAARRNAPWIIALAIIGIIYGALVALVQPNMKKLVAYSSVSHLGFCVLGIFSFTAMGVSGSVYQMLNHGVSTGGLFMLLGMIYERRHTYEIKQYGGLATPMPVFATFFLVITLASAGLPLLNGFVGEFLVLSGAFQAKMIYGILAASGVIWGAWYLLWLYQKTFYGDVTVEANNNLSDLNARERLSLWPIAVMSLVMGVVPMIFLRQINPAVQAALSGVNGGVQAAVPTAHHFLQVVAQVIGR</sequence>
<evidence type="ECO:0000256" key="3">
    <source>
        <dbReference type="ARBA" id="ARBA00022692"/>
    </source>
</evidence>
<dbReference type="OrthoDB" id="9811718at2"/>
<reference evidence="12 13" key="1">
    <citation type="journal article" date="2009" name="Appl. Environ. Microbiol.">
        <title>Three genomes from the phylum Acidobacteria provide insight into the lifestyles of these microorganisms in soils.</title>
        <authorList>
            <person name="Ward N.L."/>
            <person name="Challacombe J.F."/>
            <person name="Janssen P.H."/>
            <person name="Henrissat B."/>
            <person name="Coutinho P.M."/>
            <person name="Wu M."/>
            <person name="Xie G."/>
            <person name="Haft D.H."/>
            <person name="Sait M."/>
            <person name="Badger J."/>
            <person name="Barabote R.D."/>
            <person name="Bradley B."/>
            <person name="Brettin T.S."/>
            <person name="Brinkac L.M."/>
            <person name="Bruce D."/>
            <person name="Creasy T."/>
            <person name="Daugherty S.C."/>
            <person name="Davidsen T.M."/>
            <person name="DeBoy R.T."/>
            <person name="Detter J.C."/>
            <person name="Dodson R.J."/>
            <person name="Durkin A.S."/>
            <person name="Ganapathy A."/>
            <person name="Gwinn-Giglio M."/>
            <person name="Han C.S."/>
            <person name="Khouri H."/>
            <person name="Kiss H."/>
            <person name="Kothari S.P."/>
            <person name="Madupu R."/>
            <person name="Nelson K.E."/>
            <person name="Nelson W.C."/>
            <person name="Paulsen I."/>
            <person name="Penn K."/>
            <person name="Ren Q."/>
            <person name="Rosovitz M.J."/>
            <person name="Selengut J.D."/>
            <person name="Shrivastava S."/>
            <person name="Sullivan S.A."/>
            <person name="Tapia R."/>
            <person name="Thompson L.S."/>
            <person name="Watkins K.L."/>
            <person name="Yang Q."/>
            <person name="Yu C."/>
            <person name="Zafar N."/>
            <person name="Zhou L."/>
            <person name="Kuske C.R."/>
        </authorList>
    </citation>
    <scope>NUCLEOTIDE SEQUENCE [LARGE SCALE GENOMIC DNA]</scope>
    <source>
        <strain evidence="12 13">Ellin345</strain>
    </source>
</reference>
<feature type="transmembrane region" description="Helical" evidence="9">
    <location>
        <begin position="89"/>
        <end position="107"/>
    </location>
</feature>
<keyword evidence="4" id="KW-1278">Translocase</keyword>
<keyword evidence="3 8" id="KW-0812">Transmembrane</keyword>
<feature type="transmembrane region" description="Helical" evidence="9">
    <location>
        <begin position="312"/>
        <end position="334"/>
    </location>
</feature>
<dbReference type="eggNOG" id="COG1008">
    <property type="taxonomic scope" value="Bacteria"/>
</dbReference>
<dbReference type="PANTHER" id="PTHR43507">
    <property type="entry name" value="NADH-UBIQUINONE OXIDOREDUCTASE CHAIN 4"/>
    <property type="match status" value="1"/>
</dbReference>